<dbReference type="Proteomes" id="UP000325577">
    <property type="component" value="Linkage Group LG5"/>
</dbReference>
<dbReference type="FunFam" id="2.30.30.1040:FF:000001">
    <property type="entry name" value="Auxin response factor"/>
    <property type="match status" value="1"/>
</dbReference>
<dbReference type="PANTHER" id="PTHR31384:SF150">
    <property type="entry name" value="AUXIN RESPONSE FACTOR 6"/>
    <property type="match status" value="1"/>
</dbReference>
<dbReference type="OrthoDB" id="1434354at2759"/>
<proteinExistence type="inferred from homology"/>
<evidence type="ECO:0000256" key="9">
    <source>
        <dbReference type="ARBA" id="ARBA00023315"/>
    </source>
</evidence>
<sequence>MWGNNVHPSVIHHPFINFCYVTGFEGSSGNDERRERKSDFENSEDQRRTRIGSLKKKAINASTKFKHSLKRKSSRRKSDVRVSSVSIEDVRDAEELQAVDAFRQTLILDELLPEKHDDYHMMLSYMGTITGISDLDHVRWANSHWRSVKVGWDESTAGERQPRVSLWETEPLTTFPMYPSPFPLKLKRPWPPGLPSFNGIRDDDLGMNSPLMCIQDMRVVDPSKQAPPSLLQFQQPQSVPNRPAGPVAGQMLQQSQPQPAFIQSVEESQVQVQHQPHLLQQQLQHQHSFTNQQQQQAAAAASQQQQQQHRSSSSSKCLIISTFQVLSLPCLSLLQALKPSHHHCKPSQFACGHRVQGELYAVSDRGLTPIDELEGTSLGLYERLPIQVRAEKSDIDGGGDVVVEVEAYYAHRSFAEEMWRSKGRVGLSVYTEQEAKEYVKRDARSEDKSFLEEIRLFVSSSSSSLSD</sequence>
<evidence type="ECO:0000256" key="4">
    <source>
        <dbReference type="ARBA" id="ARBA00023015"/>
    </source>
</evidence>
<evidence type="ECO:0000256" key="10">
    <source>
        <dbReference type="SAM" id="MobiDB-lite"/>
    </source>
</evidence>
<evidence type="ECO:0000256" key="6">
    <source>
        <dbReference type="ARBA" id="ARBA00023163"/>
    </source>
</evidence>
<organism evidence="13 14">
    <name type="scientific">Nyssa sinensis</name>
    <dbReference type="NCBI Taxonomy" id="561372"/>
    <lineage>
        <taxon>Eukaryota</taxon>
        <taxon>Viridiplantae</taxon>
        <taxon>Streptophyta</taxon>
        <taxon>Embryophyta</taxon>
        <taxon>Tracheophyta</taxon>
        <taxon>Spermatophyta</taxon>
        <taxon>Magnoliopsida</taxon>
        <taxon>eudicotyledons</taxon>
        <taxon>Gunneridae</taxon>
        <taxon>Pentapetalae</taxon>
        <taxon>asterids</taxon>
        <taxon>Cornales</taxon>
        <taxon>Nyssaceae</taxon>
        <taxon>Nyssa</taxon>
    </lineage>
</organism>
<keyword evidence="9" id="KW-0808">Transferase</keyword>
<feature type="domain" description="Auxin response factor" evidence="12">
    <location>
        <begin position="124"/>
        <end position="172"/>
    </location>
</feature>
<dbReference type="GO" id="GO:0009734">
    <property type="term" value="P:auxin-activated signaling pathway"/>
    <property type="evidence" value="ECO:0007669"/>
    <property type="project" value="UniProtKB-KW"/>
</dbReference>
<evidence type="ECO:0000256" key="5">
    <source>
        <dbReference type="ARBA" id="ARBA00023125"/>
    </source>
</evidence>
<evidence type="ECO:0000259" key="11">
    <source>
        <dbReference type="Pfam" id="PF06094"/>
    </source>
</evidence>
<keyword evidence="4" id="KW-0805">Transcription regulation</keyword>
<dbReference type="CDD" id="cd06661">
    <property type="entry name" value="GGCT_like"/>
    <property type="match status" value="1"/>
</dbReference>
<evidence type="ECO:0000256" key="8">
    <source>
        <dbReference type="ARBA" id="ARBA00023294"/>
    </source>
</evidence>
<feature type="compositionally biased region" description="Low complexity" evidence="10">
    <location>
        <begin position="227"/>
        <end position="240"/>
    </location>
</feature>
<dbReference type="InterPro" id="IPR036568">
    <property type="entry name" value="GGCT-like_sf"/>
</dbReference>
<evidence type="ECO:0000313" key="13">
    <source>
        <dbReference type="EMBL" id="KAA8522050.1"/>
    </source>
</evidence>
<accession>A0A5J4ZUM5</accession>
<gene>
    <name evidence="13" type="ORF">F0562_012636</name>
</gene>
<dbReference type="InterPro" id="IPR044835">
    <property type="entry name" value="ARF_plant"/>
</dbReference>
<dbReference type="Gene3D" id="3.10.490.10">
    <property type="entry name" value="Gamma-glutamyl cyclotransferase-like"/>
    <property type="match status" value="1"/>
</dbReference>
<feature type="domain" description="Gamma-glutamylcyclotransferase AIG2-like" evidence="11">
    <location>
        <begin position="352"/>
        <end position="412"/>
    </location>
</feature>
<evidence type="ECO:0000256" key="1">
    <source>
        <dbReference type="ARBA" id="ARBA00002782"/>
    </source>
</evidence>
<evidence type="ECO:0000256" key="2">
    <source>
        <dbReference type="ARBA" id="ARBA00004123"/>
    </source>
</evidence>
<feature type="region of interest" description="Disordered" evidence="10">
    <location>
        <begin position="282"/>
        <end position="308"/>
    </location>
</feature>
<keyword evidence="9" id="KW-0012">Acyltransferase</keyword>
<dbReference type="GO" id="GO:0005634">
    <property type="term" value="C:nucleus"/>
    <property type="evidence" value="ECO:0007669"/>
    <property type="project" value="UniProtKB-SubCell"/>
</dbReference>
<keyword evidence="7" id="KW-0539">Nucleus</keyword>
<dbReference type="InterPro" id="IPR010525">
    <property type="entry name" value="ARF_dom"/>
</dbReference>
<feature type="compositionally biased region" description="Basic and acidic residues" evidence="10">
    <location>
        <begin position="30"/>
        <end position="47"/>
    </location>
</feature>
<comment type="function">
    <text evidence="1">Putative gamma-glutamylcyclotransferase.</text>
</comment>
<dbReference type="GO" id="GO:0003677">
    <property type="term" value="F:DNA binding"/>
    <property type="evidence" value="ECO:0007669"/>
    <property type="project" value="UniProtKB-KW"/>
</dbReference>
<reference evidence="13 14" key="1">
    <citation type="submission" date="2019-09" db="EMBL/GenBank/DDBJ databases">
        <title>A chromosome-level genome assembly of the Chinese tupelo Nyssa sinensis.</title>
        <authorList>
            <person name="Yang X."/>
            <person name="Kang M."/>
            <person name="Yang Y."/>
            <person name="Xiong H."/>
            <person name="Wang M."/>
            <person name="Zhang Z."/>
            <person name="Wang Z."/>
            <person name="Wu H."/>
            <person name="Ma T."/>
            <person name="Liu J."/>
            <person name="Xi Z."/>
        </authorList>
    </citation>
    <scope>NUCLEOTIDE SEQUENCE [LARGE SCALE GENOMIC DNA]</scope>
    <source>
        <strain evidence="13">J267</strain>
        <tissue evidence="13">Leaf</tissue>
    </source>
</reference>
<protein>
    <submittedName>
        <fullName evidence="13">Uncharacterized protein</fullName>
    </submittedName>
</protein>
<dbReference type="InterPro" id="IPR013024">
    <property type="entry name" value="GGCT-like"/>
</dbReference>
<dbReference type="Gene3D" id="2.30.30.1040">
    <property type="match status" value="1"/>
</dbReference>
<keyword evidence="5" id="KW-0238">DNA-binding</keyword>
<feature type="region of interest" description="Disordered" evidence="10">
    <location>
        <begin position="224"/>
        <end position="259"/>
    </location>
</feature>
<dbReference type="Pfam" id="PF06094">
    <property type="entry name" value="GGACT"/>
    <property type="match status" value="1"/>
</dbReference>
<comment type="subcellular location">
    <subcellularLocation>
        <location evidence="2">Nucleus</location>
    </subcellularLocation>
</comment>
<keyword evidence="8" id="KW-0927">Auxin signaling pathway</keyword>
<dbReference type="Pfam" id="PF06507">
    <property type="entry name" value="ARF_AD"/>
    <property type="match status" value="1"/>
</dbReference>
<name>A0A5J4ZUM5_9ASTE</name>
<dbReference type="InterPro" id="IPR009288">
    <property type="entry name" value="AIG2-like_dom"/>
</dbReference>
<comment type="similarity">
    <text evidence="3">Belongs to the ARF family.</text>
</comment>
<dbReference type="PANTHER" id="PTHR31384">
    <property type="entry name" value="AUXIN RESPONSE FACTOR 4-RELATED"/>
    <property type="match status" value="1"/>
</dbReference>
<dbReference type="EMBL" id="CM018048">
    <property type="protein sequence ID" value="KAA8522050.1"/>
    <property type="molecule type" value="Genomic_DNA"/>
</dbReference>
<evidence type="ECO:0000259" key="12">
    <source>
        <dbReference type="Pfam" id="PF06507"/>
    </source>
</evidence>
<dbReference type="SUPFAM" id="SSF110857">
    <property type="entry name" value="Gamma-glutamyl cyclotransferase-like"/>
    <property type="match status" value="1"/>
</dbReference>
<evidence type="ECO:0000313" key="14">
    <source>
        <dbReference type="Proteomes" id="UP000325577"/>
    </source>
</evidence>
<keyword evidence="14" id="KW-1185">Reference proteome</keyword>
<dbReference type="GO" id="GO:0006355">
    <property type="term" value="P:regulation of DNA-templated transcription"/>
    <property type="evidence" value="ECO:0007669"/>
    <property type="project" value="InterPro"/>
</dbReference>
<feature type="region of interest" description="Disordered" evidence="10">
    <location>
        <begin position="26"/>
        <end position="47"/>
    </location>
</feature>
<keyword evidence="6" id="KW-0804">Transcription</keyword>
<dbReference type="AlphaFoldDB" id="A0A5J4ZUM5"/>
<evidence type="ECO:0000256" key="3">
    <source>
        <dbReference type="ARBA" id="ARBA00007853"/>
    </source>
</evidence>
<evidence type="ECO:0000256" key="7">
    <source>
        <dbReference type="ARBA" id="ARBA00023242"/>
    </source>
</evidence>
<dbReference type="GO" id="GO:0016746">
    <property type="term" value="F:acyltransferase activity"/>
    <property type="evidence" value="ECO:0007669"/>
    <property type="project" value="UniProtKB-KW"/>
</dbReference>